<gene>
    <name evidence="3" type="ORF">E7Y31_06430</name>
</gene>
<dbReference type="OrthoDB" id="9767561at2"/>
<dbReference type="RefSeq" id="WP_136447370.1">
    <property type="nucleotide sequence ID" value="NZ_SSXH01000098.1"/>
</dbReference>
<dbReference type="SUPFAM" id="SSF51905">
    <property type="entry name" value="FAD/NAD(P)-binding domain"/>
    <property type="match status" value="1"/>
</dbReference>
<evidence type="ECO:0000313" key="4">
    <source>
        <dbReference type="Proteomes" id="UP000305282"/>
    </source>
</evidence>
<keyword evidence="4" id="KW-1185">Reference proteome</keyword>
<sequence>MQTADVAIVGAGLAGLSAVTLLADQGLDVVVWEAADDVGGRVRTDEVDGFRLDRGFQVLLPSYPEVRRQIDLPALRPQPFFRGLMLRDGVRSVVLGDPIGATDALAGLVPGRALRAADLARLAALTARDRLAVPSTLVAGPERSTRDELRARGLSAHAIDGVLAPLLRGIFLEEDLATSARFFHLVWRSFASRAPVLPAEGMAALPRQLAARLRPGTVRLGCPADIVTRGGVRSRGGESLRARVVIVATDGTTAARLGAGDRRAGLARRDDLLLPGGRTAAAPRRARRRGLGRRAAPRSPVPNRTGDQHGGTQRGGALVCTAGVRADRRVGTGCARGHAARRDAARPA</sequence>
<protein>
    <submittedName>
        <fullName evidence="3">FAD-dependent oxidoreductase</fullName>
    </submittedName>
</protein>
<dbReference type="Proteomes" id="UP000305282">
    <property type="component" value="Unassembled WGS sequence"/>
</dbReference>
<proteinExistence type="predicted"/>
<evidence type="ECO:0000313" key="3">
    <source>
        <dbReference type="EMBL" id="THJ75283.1"/>
    </source>
</evidence>
<feature type="domain" description="Amine oxidase" evidence="2">
    <location>
        <begin position="13"/>
        <end position="257"/>
    </location>
</feature>
<evidence type="ECO:0000256" key="1">
    <source>
        <dbReference type="SAM" id="MobiDB-lite"/>
    </source>
</evidence>
<accession>A0A4S5ESN7</accession>
<feature type="region of interest" description="Disordered" evidence="1">
    <location>
        <begin position="275"/>
        <end position="316"/>
    </location>
</feature>
<dbReference type="GO" id="GO:0016491">
    <property type="term" value="F:oxidoreductase activity"/>
    <property type="evidence" value="ECO:0007669"/>
    <property type="project" value="InterPro"/>
</dbReference>
<dbReference type="AlphaFoldDB" id="A0A4S5ESN7"/>
<reference evidence="3 4" key="1">
    <citation type="submission" date="2019-04" db="EMBL/GenBank/DDBJ databases">
        <title>Draft genome sequences for three unisolated Alnus-infective Frankia Sp+ strains, AgTrS, AiOr and AvVan, the first sequenced Frankia strains able to sporulate in-planta.</title>
        <authorList>
            <person name="Bethencourt L."/>
            <person name="Vautrin F."/>
            <person name="Taib N."/>
            <person name="Dubost A."/>
            <person name="Castro-Garcia L."/>
            <person name="Imbaud O."/>
            <person name="Abrouk D."/>
            <person name="Fournier P."/>
            <person name="Briolay J."/>
            <person name="Nguyen A."/>
            <person name="Normand P."/>
            <person name="Fernandez M.P."/>
            <person name="Brochier-Armanet C."/>
            <person name="Herrera-Belaroussi A."/>
        </authorList>
    </citation>
    <scope>NUCLEOTIDE SEQUENCE [LARGE SCALE GENOMIC DNA]</scope>
    <source>
        <strain evidence="3 4">AvVan</strain>
    </source>
</reference>
<feature type="compositionally biased region" description="Basic residues" evidence="1">
    <location>
        <begin position="284"/>
        <end position="296"/>
    </location>
</feature>
<organism evidence="3 4">
    <name type="scientific">Candidatus Frankia alpina</name>
    <dbReference type="NCBI Taxonomy" id="2699483"/>
    <lineage>
        <taxon>Bacteria</taxon>
        <taxon>Bacillati</taxon>
        <taxon>Actinomycetota</taxon>
        <taxon>Actinomycetes</taxon>
        <taxon>Frankiales</taxon>
        <taxon>Frankiaceae</taxon>
        <taxon>Frankia</taxon>
    </lineage>
</organism>
<dbReference type="Gene3D" id="3.50.50.60">
    <property type="entry name" value="FAD/NAD(P)-binding domain"/>
    <property type="match status" value="1"/>
</dbReference>
<comment type="caution">
    <text evidence="3">The sequence shown here is derived from an EMBL/GenBank/DDBJ whole genome shotgun (WGS) entry which is preliminary data.</text>
</comment>
<dbReference type="Pfam" id="PF01593">
    <property type="entry name" value="Amino_oxidase"/>
    <property type="match status" value="1"/>
</dbReference>
<dbReference type="PANTHER" id="PTHR42841">
    <property type="entry name" value="AMINE OXIDASE"/>
    <property type="match status" value="1"/>
</dbReference>
<name>A0A4S5ESN7_9ACTN</name>
<dbReference type="EMBL" id="SSXH01000098">
    <property type="protein sequence ID" value="THJ75283.1"/>
    <property type="molecule type" value="Genomic_DNA"/>
</dbReference>
<dbReference type="InterPro" id="IPR002937">
    <property type="entry name" value="Amino_oxidase"/>
</dbReference>
<evidence type="ECO:0000259" key="2">
    <source>
        <dbReference type="Pfam" id="PF01593"/>
    </source>
</evidence>
<dbReference type="InterPro" id="IPR036188">
    <property type="entry name" value="FAD/NAD-bd_sf"/>
</dbReference>